<dbReference type="RefSeq" id="XP_028149845.1">
    <property type="nucleotide sequence ID" value="XM_028294044.1"/>
</dbReference>
<evidence type="ECO:0000256" key="9">
    <source>
        <dbReference type="ARBA" id="ARBA00022848"/>
    </source>
</evidence>
<keyword evidence="7 14" id="KW-0479">Metal-binding</keyword>
<reference evidence="17 18" key="1">
    <citation type="submission" date="2025-04" db="UniProtKB">
        <authorList>
            <consortium name="RefSeq"/>
        </authorList>
    </citation>
    <scope>IDENTIFICATION</scope>
    <source>
        <tissue evidence="17 18">Whole insect</tissue>
    </source>
</reference>
<feature type="binding site" description="axial binding residue" evidence="14">
    <location>
        <position position="439"/>
    </location>
    <ligand>
        <name>heme</name>
        <dbReference type="ChEBI" id="CHEBI:30413"/>
    </ligand>
    <ligandPart>
        <name>Fe</name>
        <dbReference type="ChEBI" id="CHEBI:18248"/>
    </ligandPart>
</feature>
<keyword evidence="9" id="KW-0492">Microsome</keyword>
<keyword evidence="8" id="KW-0256">Endoplasmic reticulum</keyword>
<dbReference type="InterPro" id="IPR017972">
    <property type="entry name" value="Cyt_P450_CS"/>
</dbReference>
<organism evidence="17">
    <name type="scientific">Diabrotica virgifera virgifera</name>
    <name type="common">western corn rootworm</name>
    <dbReference type="NCBI Taxonomy" id="50390"/>
    <lineage>
        <taxon>Eukaryota</taxon>
        <taxon>Metazoa</taxon>
        <taxon>Ecdysozoa</taxon>
        <taxon>Arthropoda</taxon>
        <taxon>Hexapoda</taxon>
        <taxon>Insecta</taxon>
        <taxon>Pterygota</taxon>
        <taxon>Neoptera</taxon>
        <taxon>Endopterygota</taxon>
        <taxon>Coleoptera</taxon>
        <taxon>Polyphaga</taxon>
        <taxon>Cucujiformia</taxon>
        <taxon>Chrysomeloidea</taxon>
        <taxon>Chrysomelidae</taxon>
        <taxon>Galerucinae</taxon>
        <taxon>Diabroticina</taxon>
        <taxon>Diabroticites</taxon>
        <taxon>Diabrotica</taxon>
    </lineage>
</organism>
<dbReference type="GO" id="GO:0005506">
    <property type="term" value="F:iron ion binding"/>
    <property type="evidence" value="ECO:0007669"/>
    <property type="project" value="InterPro"/>
</dbReference>
<keyword evidence="10 15" id="KW-0560">Oxidoreductase</keyword>
<accession>A0A6P7GJL6</accession>
<keyword evidence="13" id="KW-0472">Membrane</keyword>
<proteinExistence type="inferred from homology"/>
<keyword evidence="16" id="KW-0732">Signal</keyword>
<evidence type="ECO:0000313" key="17">
    <source>
        <dbReference type="RefSeq" id="XP_028149844.1"/>
    </source>
</evidence>
<evidence type="ECO:0000256" key="14">
    <source>
        <dbReference type="PIRSR" id="PIRSR602401-1"/>
    </source>
</evidence>
<protein>
    <submittedName>
        <fullName evidence="17">Cytochrome P450 4C1-like isoform X1</fullName>
    </submittedName>
    <submittedName>
        <fullName evidence="18">Cytochrome P450 4C1-like isoform X2</fullName>
    </submittedName>
</protein>
<evidence type="ECO:0000256" key="3">
    <source>
        <dbReference type="ARBA" id="ARBA00004174"/>
    </source>
</evidence>
<evidence type="ECO:0000256" key="1">
    <source>
        <dbReference type="ARBA" id="ARBA00001971"/>
    </source>
</evidence>
<comment type="similarity">
    <text evidence="5 15">Belongs to the cytochrome P450 family.</text>
</comment>
<dbReference type="GO" id="GO:0020037">
    <property type="term" value="F:heme binding"/>
    <property type="evidence" value="ECO:0007669"/>
    <property type="project" value="InterPro"/>
</dbReference>
<dbReference type="InterPro" id="IPR002401">
    <property type="entry name" value="Cyt_P450_E_grp-I"/>
</dbReference>
<evidence type="ECO:0000256" key="13">
    <source>
        <dbReference type="ARBA" id="ARBA00023136"/>
    </source>
</evidence>
<keyword evidence="6 14" id="KW-0349">Heme</keyword>
<evidence type="ECO:0000256" key="8">
    <source>
        <dbReference type="ARBA" id="ARBA00022824"/>
    </source>
</evidence>
<evidence type="ECO:0000256" key="4">
    <source>
        <dbReference type="ARBA" id="ARBA00004406"/>
    </source>
</evidence>
<dbReference type="RefSeq" id="XP_028149844.1">
    <property type="nucleotide sequence ID" value="XM_028294043.1"/>
</dbReference>
<dbReference type="AlphaFoldDB" id="A0A6P7GJL6"/>
<dbReference type="GO" id="GO:0004497">
    <property type="term" value="F:monooxygenase activity"/>
    <property type="evidence" value="ECO:0007669"/>
    <property type="project" value="UniProtKB-KW"/>
</dbReference>
<feature type="chain" id="PRO_5044651029" evidence="16">
    <location>
        <begin position="17"/>
        <end position="493"/>
    </location>
</feature>
<evidence type="ECO:0000256" key="10">
    <source>
        <dbReference type="ARBA" id="ARBA00023002"/>
    </source>
</evidence>
<comment type="cofactor">
    <cofactor evidence="1 14">
        <name>heme</name>
        <dbReference type="ChEBI" id="CHEBI:30413"/>
    </cofactor>
</comment>
<comment type="function">
    <text evidence="2">May be involved in the metabolism of insect hormones and in the breakdown of synthetic insecticides.</text>
</comment>
<dbReference type="PRINTS" id="PR00463">
    <property type="entry name" value="EP450I"/>
</dbReference>
<evidence type="ECO:0000256" key="16">
    <source>
        <dbReference type="SAM" id="SignalP"/>
    </source>
</evidence>
<evidence type="ECO:0000256" key="2">
    <source>
        <dbReference type="ARBA" id="ARBA00003690"/>
    </source>
</evidence>
<comment type="subcellular location">
    <subcellularLocation>
        <location evidence="4">Endoplasmic reticulum membrane</location>
        <topology evidence="4">Peripheral membrane protein</topology>
    </subcellularLocation>
    <subcellularLocation>
        <location evidence="3">Microsome membrane</location>
        <topology evidence="3">Peripheral membrane protein</topology>
    </subcellularLocation>
</comment>
<dbReference type="PRINTS" id="PR00385">
    <property type="entry name" value="P450"/>
</dbReference>
<sequence>MILLVLLVLLLPLLISYYFKKKKRYEELWKYLDVIPEPKSYPILGTNYKIHTRESLFVRERLRAIDLFPIYKLWSFDIAAVIVMHPEDVELVVNNSKHNDKSLIYSFLHDWLGTGLLTSGGTKWNKRRKILTPAFHFNILQEFVGMLNKETQILVDNLMKLSDAPHIDVTKSITEFTLYSIGETSLGVSLREDPNCKRYKQAVYDFGEYFAYRLVRPWLYIPLIYRLSSVYKKTKNTINILHDFSTNVINERKKTFVPNDNLSYSDRKRLALLDLMLRAKHDGADIDDEGIREELDTFIFEGHDTTACSIGFTLMALANEPKIQEEIYQELLTVVGESQEPSYQELGDLKYLERCIKESLRLYPSVPLIARIAGENIQTKTGYTIPKGCNVNIDIYDMHRRPEFWENPEKFDPDRFLLENSIKRHPFVYIPFSAGSRNCIGQRFALLEIKAVLCGILRKFKLEPVTRPEDVVYAADLVLRSSGEIKVKFVPRV</sequence>
<evidence type="ECO:0000256" key="15">
    <source>
        <dbReference type="RuleBase" id="RU000461"/>
    </source>
</evidence>
<keyword evidence="11 14" id="KW-0408">Iron</keyword>
<dbReference type="Gene3D" id="1.10.630.10">
    <property type="entry name" value="Cytochrome P450"/>
    <property type="match status" value="1"/>
</dbReference>
<evidence type="ECO:0000256" key="6">
    <source>
        <dbReference type="ARBA" id="ARBA00022617"/>
    </source>
</evidence>
<keyword evidence="12 15" id="KW-0503">Monooxygenase</keyword>
<dbReference type="Pfam" id="PF00067">
    <property type="entry name" value="p450"/>
    <property type="match status" value="1"/>
</dbReference>
<dbReference type="GO" id="GO:0005789">
    <property type="term" value="C:endoplasmic reticulum membrane"/>
    <property type="evidence" value="ECO:0007669"/>
    <property type="project" value="UniProtKB-SubCell"/>
</dbReference>
<dbReference type="PANTHER" id="PTHR24291:SF189">
    <property type="entry name" value="CYTOCHROME P450 4C3-RELATED"/>
    <property type="match status" value="1"/>
</dbReference>
<name>A0A6P7GJL6_DIAVI</name>
<dbReference type="SUPFAM" id="SSF48264">
    <property type="entry name" value="Cytochrome P450"/>
    <property type="match status" value="1"/>
</dbReference>
<gene>
    <name evidence="17 18" type="primary">LOC114343238</name>
</gene>
<dbReference type="InterPro" id="IPR050196">
    <property type="entry name" value="Cytochrome_P450_Monoox"/>
</dbReference>
<dbReference type="GO" id="GO:0016705">
    <property type="term" value="F:oxidoreductase activity, acting on paired donors, with incorporation or reduction of molecular oxygen"/>
    <property type="evidence" value="ECO:0007669"/>
    <property type="project" value="InterPro"/>
</dbReference>
<dbReference type="PANTHER" id="PTHR24291">
    <property type="entry name" value="CYTOCHROME P450 FAMILY 4"/>
    <property type="match status" value="1"/>
</dbReference>
<feature type="signal peptide" evidence="16">
    <location>
        <begin position="1"/>
        <end position="16"/>
    </location>
</feature>
<evidence type="ECO:0000256" key="11">
    <source>
        <dbReference type="ARBA" id="ARBA00023004"/>
    </source>
</evidence>
<evidence type="ECO:0000256" key="7">
    <source>
        <dbReference type="ARBA" id="ARBA00022723"/>
    </source>
</evidence>
<evidence type="ECO:0000256" key="5">
    <source>
        <dbReference type="ARBA" id="ARBA00010617"/>
    </source>
</evidence>
<evidence type="ECO:0000256" key="12">
    <source>
        <dbReference type="ARBA" id="ARBA00023033"/>
    </source>
</evidence>
<dbReference type="CDD" id="cd20628">
    <property type="entry name" value="CYP4"/>
    <property type="match status" value="1"/>
</dbReference>
<dbReference type="PROSITE" id="PS00086">
    <property type="entry name" value="CYTOCHROME_P450"/>
    <property type="match status" value="1"/>
</dbReference>
<evidence type="ECO:0000313" key="18">
    <source>
        <dbReference type="RefSeq" id="XP_028149845.1"/>
    </source>
</evidence>
<dbReference type="InterPro" id="IPR001128">
    <property type="entry name" value="Cyt_P450"/>
</dbReference>
<dbReference type="InterPro" id="IPR036396">
    <property type="entry name" value="Cyt_P450_sf"/>
</dbReference>